<dbReference type="Proteomes" id="UP001611263">
    <property type="component" value="Unassembled WGS sequence"/>
</dbReference>
<name>A0ABW7U0H3_9NOCA</name>
<evidence type="ECO:0000259" key="2">
    <source>
        <dbReference type="Pfam" id="PF02470"/>
    </source>
</evidence>
<dbReference type="Pfam" id="PF02470">
    <property type="entry name" value="MlaD"/>
    <property type="match status" value="1"/>
</dbReference>
<dbReference type="InterPro" id="IPR003399">
    <property type="entry name" value="Mce/MlaD"/>
</dbReference>
<dbReference type="PANTHER" id="PTHR33371:SF18">
    <property type="entry name" value="MCE-FAMILY PROTEIN MCE3C"/>
    <property type="match status" value="1"/>
</dbReference>
<keyword evidence="1" id="KW-0472">Membrane</keyword>
<dbReference type="GeneID" id="93508073"/>
<keyword evidence="1" id="KW-0812">Transmembrane</keyword>
<dbReference type="EMBL" id="JBIRUQ010000021">
    <property type="protein sequence ID" value="MFI1465553.1"/>
    <property type="molecule type" value="Genomic_DNA"/>
</dbReference>
<sequence length="337" mass="36384">MQREIKERRLRLRERALAVWHNDVLLGTAVVGTTMLVVVAFTGLYLRPPGQQTIAFETTDASAIETGQDVRVAGISVGKVSDIAIGDTTVTVRARIDDSIHVGDRSRIEVRMLTPVGGYAVTLVPLGGGTERGGAIPVERVAVPYSIGDVLQSSPTVTDHVDASTMNANLRQVAVALQGNSTSVGTIVDGMNAVTQVLDQQRLQIHQVAAMAAEYLQTFNVNRGFVFELIGKIDTVLLTYHNNAAGFNYAYELLGSALSRLRPLEKFYLDHSDEVSAHIQNLQGMVTELQQHLGPAIDNLTALRAQLEQWLTPTGMAEFGGGVLTNSLCIPIPGREC</sequence>
<feature type="transmembrane region" description="Helical" evidence="1">
    <location>
        <begin position="20"/>
        <end position="46"/>
    </location>
</feature>
<keyword evidence="1" id="KW-1133">Transmembrane helix</keyword>
<dbReference type="PANTHER" id="PTHR33371">
    <property type="entry name" value="INTERMEMBRANE PHOSPHOLIPID TRANSPORT SYSTEM BINDING PROTEIN MLAD-RELATED"/>
    <property type="match status" value="1"/>
</dbReference>
<reference evidence="3 4" key="1">
    <citation type="submission" date="2024-10" db="EMBL/GenBank/DDBJ databases">
        <title>The Natural Products Discovery Center: Release of the First 8490 Sequenced Strains for Exploring Actinobacteria Biosynthetic Diversity.</title>
        <authorList>
            <person name="Kalkreuter E."/>
            <person name="Kautsar S.A."/>
            <person name="Yang D."/>
            <person name="Bader C.D."/>
            <person name="Teijaro C.N."/>
            <person name="Fluegel L."/>
            <person name="Davis C.M."/>
            <person name="Simpson J.R."/>
            <person name="Lauterbach L."/>
            <person name="Steele A.D."/>
            <person name="Gui C."/>
            <person name="Meng S."/>
            <person name="Li G."/>
            <person name="Viehrig K."/>
            <person name="Ye F."/>
            <person name="Su P."/>
            <person name="Kiefer A.F."/>
            <person name="Nichols A."/>
            <person name="Cepeda A.J."/>
            <person name="Yan W."/>
            <person name="Fan B."/>
            <person name="Jiang Y."/>
            <person name="Adhikari A."/>
            <person name="Zheng C.-J."/>
            <person name="Schuster L."/>
            <person name="Cowan T.M."/>
            <person name="Smanski M.J."/>
            <person name="Chevrette M.G."/>
            <person name="De Carvalho L.P.S."/>
            <person name="Shen B."/>
        </authorList>
    </citation>
    <scope>NUCLEOTIDE SEQUENCE [LARGE SCALE GENOMIC DNA]</scope>
    <source>
        <strain evidence="3 4">NPDC020568</strain>
    </source>
</reference>
<proteinExistence type="predicted"/>
<evidence type="ECO:0000256" key="1">
    <source>
        <dbReference type="SAM" id="Phobius"/>
    </source>
</evidence>
<keyword evidence="4" id="KW-1185">Reference proteome</keyword>
<accession>A0ABW7U0H3</accession>
<protein>
    <submittedName>
        <fullName evidence="3">MlaD family protein</fullName>
    </submittedName>
</protein>
<feature type="domain" description="Mce/MlaD" evidence="2">
    <location>
        <begin position="51"/>
        <end position="125"/>
    </location>
</feature>
<dbReference type="RefSeq" id="WP_373280895.1">
    <property type="nucleotide sequence ID" value="NZ_JBIRUQ010000021.1"/>
</dbReference>
<evidence type="ECO:0000313" key="3">
    <source>
        <dbReference type="EMBL" id="MFI1465553.1"/>
    </source>
</evidence>
<evidence type="ECO:0000313" key="4">
    <source>
        <dbReference type="Proteomes" id="UP001611263"/>
    </source>
</evidence>
<organism evidence="3 4">
    <name type="scientific">Nocardia carnea</name>
    <dbReference type="NCBI Taxonomy" id="37328"/>
    <lineage>
        <taxon>Bacteria</taxon>
        <taxon>Bacillati</taxon>
        <taxon>Actinomycetota</taxon>
        <taxon>Actinomycetes</taxon>
        <taxon>Mycobacteriales</taxon>
        <taxon>Nocardiaceae</taxon>
        <taxon>Nocardia</taxon>
    </lineage>
</organism>
<comment type="caution">
    <text evidence="3">The sequence shown here is derived from an EMBL/GenBank/DDBJ whole genome shotgun (WGS) entry which is preliminary data.</text>
</comment>
<gene>
    <name evidence="3" type="ORF">ACH4WX_33015</name>
</gene>
<dbReference type="InterPro" id="IPR052336">
    <property type="entry name" value="MlaD_Phospholipid_Transporter"/>
</dbReference>